<sequence length="148" mass="16366">MQRLKDMLFYCAYDDKGEVAMAYARVPAAAGDAAIPGLDVAVRVPLSFRQLEEAIGREILCADLFFVNEYLVVCPRTPKKKIKKVGWVDCIISHKIWGALLGLGLLTILSKNSATHSDAIRSWVDSLKDSAKILTDGIKVINDVREKC</sequence>
<dbReference type="EMBL" id="OOIL02000305">
    <property type="protein sequence ID" value="VFQ63659.1"/>
    <property type="molecule type" value="Genomic_DNA"/>
</dbReference>
<protein>
    <submittedName>
        <fullName evidence="1">Uncharacterized protein</fullName>
    </submittedName>
</protein>
<reference evidence="1 2" key="1">
    <citation type="submission" date="2018-04" db="EMBL/GenBank/DDBJ databases">
        <authorList>
            <person name="Vogel A."/>
        </authorList>
    </citation>
    <scope>NUCLEOTIDE SEQUENCE [LARGE SCALE GENOMIC DNA]</scope>
</reference>
<dbReference type="Proteomes" id="UP000595140">
    <property type="component" value="Unassembled WGS sequence"/>
</dbReference>
<accession>A0A484KKM1</accession>
<proteinExistence type="predicted"/>
<name>A0A484KKM1_9ASTE</name>
<organism evidence="1 2">
    <name type="scientific">Cuscuta campestris</name>
    <dbReference type="NCBI Taxonomy" id="132261"/>
    <lineage>
        <taxon>Eukaryota</taxon>
        <taxon>Viridiplantae</taxon>
        <taxon>Streptophyta</taxon>
        <taxon>Embryophyta</taxon>
        <taxon>Tracheophyta</taxon>
        <taxon>Spermatophyta</taxon>
        <taxon>Magnoliopsida</taxon>
        <taxon>eudicotyledons</taxon>
        <taxon>Gunneridae</taxon>
        <taxon>Pentapetalae</taxon>
        <taxon>asterids</taxon>
        <taxon>lamiids</taxon>
        <taxon>Solanales</taxon>
        <taxon>Convolvulaceae</taxon>
        <taxon>Cuscuteae</taxon>
        <taxon>Cuscuta</taxon>
        <taxon>Cuscuta subgen. Grammica</taxon>
        <taxon>Cuscuta sect. Cleistogrammica</taxon>
    </lineage>
</organism>
<evidence type="ECO:0000313" key="2">
    <source>
        <dbReference type="Proteomes" id="UP000595140"/>
    </source>
</evidence>
<dbReference type="AlphaFoldDB" id="A0A484KKM1"/>
<evidence type="ECO:0000313" key="1">
    <source>
        <dbReference type="EMBL" id="VFQ63659.1"/>
    </source>
</evidence>
<keyword evidence="2" id="KW-1185">Reference proteome</keyword>
<gene>
    <name evidence="1" type="ORF">CCAM_LOCUS5435</name>
</gene>